<keyword evidence="3" id="KW-0804">Transcription</keyword>
<keyword evidence="6" id="KW-1185">Reference proteome</keyword>
<dbReference type="PROSITE" id="PS50932">
    <property type="entry name" value="HTH_LACI_2"/>
    <property type="match status" value="1"/>
</dbReference>
<protein>
    <submittedName>
        <fullName evidence="5">LacI family DNA-binding transcriptional regulator</fullName>
    </submittedName>
</protein>
<dbReference type="SUPFAM" id="SSF53822">
    <property type="entry name" value="Periplasmic binding protein-like I"/>
    <property type="match status" value="1"/>
</dbReference>
<feature type="domain" description="HTH lacI-type" evidence="4">
    <location>
        <begin position="22"/>
        <end position="76"/>
    </location>
</feature>
<dbReference type="Gene3D" id="3.40.50.2300">
    <property type="match status" value="2"/>
</dbReference>
<evidence type="ECO:0000256" key="3">
    <source>
        <dbReference type="ARBA" id="ARBA00023163"/>
    </source>
</evidence>
<sequence length="363" mass="38467">MSAHAGRDGFTAGGGRTASRAPVIHDVARLAGVSHQTVSRVLNDHPNVRGTTRDRVLSAMRQLNYRPNALARGLASRRSRTVGVVGFDTRLFGPASALLAIEQAARAAGYAITLSSLAAEDAGSVRRSVEALADQSVDGVIVIAPREDSARGVSEFQGGLPIVAVEAGYAGGDVPVVSVDQFTGARLATDHLLELGHRTVWHVAGPADWLEAQERVEGWRASLADAGVPAPPLIRGDWSPASGYRAGLDLAARPGASAVFVANDEMALGLLHALSERGVRVPQDVSVVGFDSIPESEFFIPALTTVRQDFDELGRRGLELLVDLMDDSPTHEEFRSRVTPSLMVRRSTARYGGGDRAPRFSAA</sequence>
<dbReference type="PRINTS" id="PR00036">
    <property type="entry name" value="HTHLACI"/>
</dbReference>
<gene>
    <name evidence="5" type="ORF">GCM10023322_62650</name>
</gene>
<dbReference type="InterPro" id="IPR000843">
    <property type="entry name" value="HTH_LacI"/>
</dbReference>
<evidence type="ECO:0000256" key="2">
    <source>
        <dbReference type="ARBA" id="ARBA00023125"/>
    </source>
</evidence>
<dbReference type="CDD" id="cd01392">
    <property type="entry name" value="HTH_LacI"/>
    <property type="match status" value="1"/>
</dbReference>
<evidence type="ECO:0000259" key="4">
    <source>
        <dbReference type="PROSITE" id="PS50932"/>
    </source>
</evidence>
<dbReference type="SMART" id="SM00354">
    <property type="entry name" value="HTH_LACI"/>
    <property type="match status" value="1"/>
</dbReference>
<dbReference type="Pfam" id="PF00356">
    <property type="entry name" value="LacI"/>
    <property type="match status" value="1"/>
</dbReference>
<dbReference type="Proteomes" id="UP001501570">
    <property type="component" value="Unassembled WGS sequence"/>
</dbReference>
<dbReference type="InterPro" id="IPR028082">
    <property type="entry name" value="Peripla_BP_I"/>
</dbReference>
<dbReference type="InterPro" id="IPR046335">
    <property type="entry name" value="LacI/GalR-like_sensor"/>
</dbReference>
<dbReference type="CDD" id="cd01574">
    <property type="entry name" value="PBP1_LacI"/>
    <property type="match status" value="1"/>
</dbReference>
<organism evidence="5 6">
    <name type="scientific">Rugosimonospora acidiphila</name>
    <dbReference type="NCBI Taxonomy" id="556531"/>
    <lineage>
        <taxon>Bacteria</taxon>
        <taxon>Bacillati</taxon>
        <taxon>Actinomycetota</taxon>
        <taxon>Actinomycetes</taxon>
        <taxon>Micromonosporales</taxon>
        <taxon>Micromonosporaceae</taxon>
        <taxon>Rugosimonospora</taxon>
    </lineage>
</organism>
<comment type="caution">
    <text evidence="5">The sequence shown here is derived from an EMBL/GenBank/DDBJ whole genome shotgun (WGS) entry which is preliminary data.</text>
</comment>
<evidence type="ECO:0000256" key="1">
    <source>
        <dbReference type="ARBA" id="ARBA00023015"/>
    </source>
</evidence>
<name>A0ABP9SH16_9ACTN</name>
<accession>A0ABP9SH16</accession>
<dbReference type="PROSITE" id="PS00356">
    <property type="entry name" value="HTH_LACI_1"/>
    <property type="match status" value="1"/>
</dbReference>
<reference evidence="6" key="1">
    <citation type="journal article" date="2019" name="Int. J. Syst. Evol. Microbiol.">
        <title>The Global Catalogue of Microorganisms (GCM) 10K type strain sequencing project: providing services to taxonomists for standard genome sequencing and annotation.</title>
        <authorList>
            <consortium name="The Broad Institute Genomics Platform"/>
            <consortium name="The Broad Institute Genome Sequencing Center for Infectious Disease"/>
            <person name="Wu L."/>
            <person name="Ma J."/>
        </authorList>
    </citation>
    <scope>NUCLEOTIDE SEQUENCE [LARGE SCALE GENOMIC DNA]</scope>
    <source>
        <strain evidence="6">JCM 18304</strain>
    </source>
</reference>
<dbReference type="PANTHER" id="PTHR30146:SF109">
    <property type="entry name" value="HTH-TYPE TRANSCRIPTIONAL REGULATOR GALS"/>
    <property type="match status" value="1"/>
</dbReference>
<dbReference type="EMBL" id="BAABJQ010000024">
    <property type="protein sequence ID" value="GAA5195599.1"/>
    <property type="molecule type" value="Genomic_DNA"/>
</dbReference>
<dbReference type="SUPFAM" id="SSF47413">
    <property type="entry name" value="lambda repressor-like DNA-binding domains"/>
    <property type="match status" value="1"/>
</dbReference>
<dbReference type="Pfam" id="PF13377">
    <property type="entry name" value="Peripla_BP_3"/>
    <property type="match status" value="1"/>
</dbReference>
<keyword evidence="2 5" id="KW-0238">DNA-binding</keyword>
<dbReference type="PANTHER" id="PTHR30146">
    <property type="entry name" value="LACI-RELATED TRANSCRIPTIONAL REPRESSOR"/>
    <property type="match status" value="1"/>
</dbReference>
<evidence type="ECO:0000313" key="5">
    <source>
        <dbReference type="EMBL" id="GAA5195599.1"/>
    </source>
</evidence>
<evidence type="ECO:0000313" key="6">
    <source>
        <dbReference type="Proteomes" id="UP001501570"/>
    </source>
</evidence>
<dbReference type="InterPro" id="IPR010982">
    <property type="entry name" value="Lambda_DNA-bd_dom_sf"/>
</dbReference>
<dbReference type="Gene3D" id="1.10.260.40">
    <property type="entry name" value="lambda repressor-like DNA-binding domains"/>
    <property type="match status" value="1"/>
</dbReference>
<keyword evidence="1" id="KW-0805">Transcription regulation</keyword>
<dbReference type="GO" id="GO:0003677">
    <property type="term" value="F:DNA binding"/>
    <property type="evidence" value="ECO:0007669"/>
    <property type="project" value="UniProtKB-KW"/>
</dbReference>
<proteinExistence type="predicted"/>